<dbReference type="PROSITE" id="PS51257">
    <property type="entry name" value="PROKAR_LIPOPROTEIN"/>
    <property type="match status" value="1"/>
</dbReference>
<sequence>MHNRWCSAAAAAAALVLAGSLAACSADDGQEEPRKHYYLSLGDSLAVGVQPQPDGTAEETSQGYTDALYRTLYDRDSTLEHERMGCGGEDSTTFVNGGLEHCAERYEEESQLVQAERFLKEHRDRTALVTVGIGANNFTGCVLEAVQGQEGQAGQHAQSDEPGGADSGSGGAGEAGGSGGSGGGPGLSGLGSIDRGCVDDGLERLREELPVIATRLRDAAGPDTRIVGMTYYNPFLAALLLDGGAAGAQSGDGGGDGAEQPENETVEYATGVFEEMNTVITETYEDAGIGVADVAGAFHSSDFDVPAGSETGMPANVQRICDYTWMCNTTRGPDIHTNRAGAAAIARAFAARVEI</sequence>
<feature type="signal peptide" evidence="2">
    <location>
        <begin position="1"/>
        <end position="25"/>
    </location>
</feature>
<dbReference type="SUPFAM" id="SSF52266">
    <property type="entry name" value="SGNH hydrolase"/>
    <property type="match status" value="1"/>
</dbReference>
<gene>
    <name evidence="4" type="ORF">GCM10023224_43660</name>
</gene>
<evidence type="ECO:0000256" key="2">
    <source>
        <dbReference type="SAM" id="SignalP"/>
    </source>
</evidence>
<dbReference type="Proteomes" id="UP001499993">
    <property type="component" value="Unassembled WGS sequence"/>
</dbReference>
<name>A0ABP9GUF7_9ACTN</name>
<feature type="chain" id="PRO_5046807268" description="SGNH hydrolase-type esterase domain-containing protein" evidence="2">
    <location>
        <begin position="26"/>
        <end position="355"/>
    </location>
</feature>
<dbReference type="RefSeq" id="WP_345558549.1">
    <property type="nucleotide sequence ID" value="NZ_BAABIK010000030.1"/>
</dbReference>
<accession>A0ABP9GUF7</accession>
<evidence type="ECO:0000313" key="4">
    <source>
        <dbReference type="EMBL" id="GAA4953775.1"/>
    </source>
</evidence>
<evidence type="ECO:0000313" key="5">
    <source>
        <dbReference type="Proteomes" id="UP001499993"/>
    </source>
</evidence>
<proteinExistence type="predicted"/>
<evidence type="ECO:0000259" key="3">
    <source>
        <dbReference type="Pfam" id="PF13472"/>
    </source>
</evidence>
<feature type="domain" description="SGNH hydrolase-type esterase" evidence="3">
    <location>
        <begin position="41"/>
        <end position="343"/>
    </location>
</feature>
<dbReference type="InterPro" id="IPR036514">
    <property type="entry name" value="SGNH_hydro_sf"/>
</dbReference>
<dbReference type="EMBL" id="BAABIK010000030">
    <property type="protein sequence ID" value="GAA4953775.1"/>
    <property type="molecule type" value="Genomic_DNA"/>
</dbReference>
<dbReference type="Gene3D" id="3.40.50.1110">
    <property type="entry name" value="SGNH hydrolase"/>
    <property type="match status" value="1"/>
</dbReference>
<feature type="region of interest" description="Disordered" evidence="1">
    <location>
        <begin position="149"/>
        <end position="192"/>
    </location>
</feature>
<protein>
    <recommendedName>
        <fullName evidence="3">SGNH hydrolase-type esterase domain-containing protein</fullName>
    </recommendedName>
</protein>
<keyword evidence="2" id="KW-0732">Signal</keyword>
<dbReference type="Pfam" id="PF13472">
    <property type="entry name" value="Lipase_GDSL_2"/>
    <property type="match status" value="1"/>
</dbReference>
<feature type="compositionally biased region" description="Low complexity" evidence="1">
    <location>
        <begin position="149"/>
        <end position="164"/>
    </location>
</feature>
<dbReference type="InterPro" id="IPR013830">
    <property type="entry name" value="SGNH_hydro"/>
</dbReference>
<comment type="caution">
    <text evidence="4">The sequence shown here is derived from an EMBL/GenBank/DDBJ whole genome shotgun (WGS) entry which is preliminary data.</text>
</comment>
<reference evidence="5" key="1">
    <citation type="journal article" date="2019" name="Int. J. Syst. Evol. Microbiol.">
        <title>The Global Catalogue of Microorganisms (GCM) 10K type strain sequencing project: providing services to taxonomists for standard genome sequencing and annotation.</title>
        <authorList>
            <consortium name="The Broad Institute Genomics Platform"/>
            <consortium name="The Broad Institute Genome Sequencing Center for Infectious Disease"/>
            <person name="Wu L."/>
            <person name="Ma J."/>
        </authorList>
    </citation>
    <scope>NUCLEOTIDE SEQUENCE [LARGE SCALE GENOMIC DNA]</scope>
    <source>
        <strain evidence="5">JCM 18123</strain>
    </source>
</reference>
<feature type="compositionally biased region" description="Gly residues" evidence="1">
    <location>
        <begin position="165"/>
        <end position="189"/>
    </location>
</feature>
<evidence type="ECO:0000256" key="1">
    <source>
        <dbReference type="SAM" id="MobiDB-lite"/>
    </source>
</evidence>
<keyword evidence="5" id="KW-1185">Reference proteome</keyword>
<organism evidence="4 5">
    <name type="scientific">Streptomonospora halophila</name>
    <dbReference type="NCBI Taxonomy" id="427369"/>
    <lineage>
        <taxon>Bacteria</taxon>
        <taxon>Bacillati</taxon>
        <taxon>Actinomycetota</taxon>
        <taxon>Actinomycetes</taxon>
        <taxon>Streptosporangiales</taxon>
        <taxon>Nocardiopsidaceae</taxon>
        <taxon>Streptomonospora</taxon>
    </lineage>
</organism>